<reference evidence="3" key="1">
    <citation type="submission" date="2021-02" db="EMBL/GenBank/DDBJ databases">
        <authorList>
            <person name="Dougan E. K."/>
            <person name="Rhodes N."/>
            <person name="Thang M."/>
            <person name="Chan C."/>
        </authorList>
    </citation>
    <scope>NUCLEOTIDE SEQUENCE</scope>
</reference>
<evidence type="ECO:0000313" key="3">
    <source>
        <dbReference type="EMBL" id="CAE8599625.1"/>
    </source>
</evidence>
<dbReference type="GO" id="GO:0005739">
    <property type="term" value="C:mitochondrion"/>
    <property type="evidence" value="ECO:0007669"/>
    <property type="project" value="TreeGrafter"/>
</dbReference>
<dbReference type="CDD" id="cd06558">
    <property type="entry name" value="crotonase-like"/>
    <property type="match status" value="1"/>
</dbReference>
<dbReference type="InterPro" id="IPR001753">
    <property type="entry name" value="Enoyl-CoA_hydra/iso"/>
</dbReference>
<dbReference type="EMBL" id="CAJNNV010011323">
    <property type="protein sequence ID" value="CAE8599625.1"/>
    <property type="molecule type" value="Genomic_DNA"/>
</dbReference>
<dbReference type="SUPFAM" id="SSF52096">
    <property type="entry name" value="ClpP/crotonase"/>
    <property type="match status" value="1"/>
</dbReference>
<dbReference type="PANTHER" id="PTHR43149">
    <property type="entry name" value="ENOYL-COA HYDRATASE"/>
    <property type="match status" value="1"/>
</dbReference>
<protein>
    <recommendedName>
        <fullName evidence="5">3-hydroxyisobutyryl-CoA hydrolase</fullName>
    </recommendedName>
</protein>
<dbReference type="InterPro" id="IPR018376">
    <property type="entry name" value="Enoyl-CoA_hyd/isom_CS"/>
</dbReference>
<organism evidence="3 4">
    <name type="scientific">Polarella glacialis</name>
    <name type="common">Dinoflagellate</name>
    <dbReference type="NCBI Taxonomy" id="89957"/>
    <lineage>
        <taxon>Eukaryota</taxon>
        <taxon>Sar</taxon>
        <taxon>Alveolata</taxon>
        <taxon>Dinophyceae</taxon>
        <taxon>Suessiales</taxon>
        <taxon>Suessiaceae</taxon>
        <taxon>Polarella</taxon>
    </lineage>
</organism>
<evidence type="ECO:0000256" key="1">
    <source>
        <dbReference type="ARBA" id="ARBA00005254"/>
    </source>
</evidence>
<dbReference type="OrthoDB" id="14970at2759"/>
<sequence length="197" mass="21320">LKVTLAAPQVLHVELHRPDKLNAFDLPFWEEIRSCFGEIADDAEVRAVLLSGAGRFFTAGLDLSAAVAVTGATSAGELDVARKALHIRKLGKAWQDAFSNIERCGKAVIACMHGGVVGAGLEMTSACDIRFCTEDAYFQAAEVDIGIAADVGGCSDFRRLSATRAWFESWYSRVVECHQARRCSTASFLGSSRTRCK</sequence>
<name>A0A813EMN7_POLGL</name>
<dbReference type="PANTHER" id="PTHR43149:SF1">
    <property type="entry name" value="DELTA(3,5)-DELTA(2,4)-DIENOYL-COA ISOMERASE, MITOCHONDRIAL"/>
    <property type="match status" value="1"/>
</dbReference>
<accession>A0A813EMN7</accession>
<dbReference type="PROSITE" id="PS00166">
    <property type="entry name" value="ENOYL_COA_HYDRATASE"/>
    <property type="match status" value="1"/>
</dbReference>
<dbReference type="GO" id="GO:0051750">
    <property type="term" value="F:delta(3,5)-delta(2,4)-dienoyl-CoA isomerase activity"/>
    <property type="evidence" value="ECO:0007669"/>
    <property type="project" value="TreeGrafter"/>
</dbReference>
<comment type="caution">
    <text evidence="3">The sequence shown here is derived from an EMBL/GenBank/DDBJ whole genome shotgun (WGS) entry which is preliminary data.</text>
</comment>
<keyword evidence="4" id="KW-1185">Reference proteome</keyword>
<feature type="non-terminal residue" evidence="3">
    <location>
        <position position="1"/>
    </location>
</feature>
<evidence type="ECO:0000313" key="4">
    <source>
        <dbReference type="Proteomes" id="UP000654075"/>
    </source>
</evidence>
<dbReference type="Proteomes" id="UP000654075">
    <property type="component" value="Unassembled WGS sequence"/>
</dbReference>
<dbReference type="InterPro" id="IPR029045">
    <property type="entry name" value="ClpP/crotonase-like_dom_sf"/>
</dbReference>
<evidence type="ECO:0000256" key="2">
    <source>
        <dbReference type="RuleBase" id="RU003707"/>
    </source>
</evidence>
<dbReference type="InterPro" id="IPR045002">
    <property type="entry name" value="Ech1-like"/>
</dbReference>
<dbReference type="Pfam" id="PF00378">
    <property type="entry name" value="ECH_1"/>
    <property type="match status" value="1"/>
</dbReference>
<dbReference type="Gene3D" id="3.90.226.10">
    <property type="entry name" value="2-enoyl-CoA Hydratase, Chain A, domain 1"/>
    <property type="match status" value="1"/>
</dbReference>
<comment type="similarity">
    <text evidence="1 2">Belongs to the enoyl-CoA hydratase/isomerase family.</text>
</comment>
<gene>
    <name evidence="3" type="ORF">PGLA1383_LOCUS17970</name>
</gene>
<dbReference type="AlphaFoldDB" id="A0A813EMN7"/>
<evidence type="ECO:0008006" key="5">
    <source>
        <dbReference type="Google" id="ProtNLM"/>
    </source>
</evidence>
<proteinExistence type="inferred from homology"/>